<sequence length="37" mass="4426">MNYFLKGGILEGFPKVIFHFFIFYPKISCIFYDIAFV</sequence>
<gene>
    <name evidence="1" type="ORF">SAMEA44541418_00775</name>
</gene>
<evidence type="ECO:0000313" key="2">
    <source>
        <dbReference type="Proteomes" id="UP000215539"/>
    </source>
</evidence>
<proteinExistence type="predicted"/>
<reference evidence="1 2" key="1">
    <citation type="submission" date="2017-06" db="EMBL/GenBank/DDBJ databases">
        <authorList>
            <consortium name="Pathogen Informatics"/>
        </authorList>
    </citation>
    <scope>NUCLEOTIDE SEQUENCE [LARGE SCALE GENOMIC DNA]</scope>
    <source>
        <strain evidence="1 2">NCTC12947</strain>
    </source>
</reference>
<name>A0AAX2GWC8_9FLAO</name>
<dbReference type="Proteomes" id="UP000215539">
    <property type="component" value="Chromosome 1"/>
</dbReference>
<organism evidence="1 2">
    <name type="scientific">Capnocytophaga haemolytica</name>
    <dbReference type="NCBI Taxonomy" id="45243"/>
    <lineage>
        <taxon>Bacteria</taxon>
        <taxon>Pseudomonadati</taxon>
        <taxon>Bacteroidota</taxon>
        <taxon>Flavobacteriia</taxon>
        <taxon>Flavobacteriales</taxon>
        <taxon>Flavobacteriaceae</taxon>
        <taxon>Capnocytophaga</taxon>
    </lineage>
</organism>
<evidence type="ECO:0000313" key="1">
    <source>
        <dbReference type="EMBL" id="SNV06626.1"/>
    </source>
</evidence>
<dbReference type="AlphaFoldDB" id="A0AAX2GWC8"/>
<protein>
    <submittedName>
        <fullName evidence="1">Uncharacterized protein</fullName>
    </submittedName>
</protein>
<accession>A0AAX2GWC8</accession>
<dbReference type="EMBL" id="LT906449">
    <property type="protein sequence ID" value="SNV06626.1"/>
    <property type="molecule type" value="Genomic_DNA"/>
</dbReference>